<dbReference type="InterPro" id="IPR000477">
    <property type="entry name" value="RT_dom"/>
</dbReference>
<dbReference type="Pfam" id="PF08388">
    <property type="entry name" value="GIIM"/>
    <property type="match status" value="1"/>
</dbReference>
<dbReference type="PROSITE" id="PS50878">
    <property type="entry name" value="RT_POL"/>
    <property type="match status" value="1"/>
</dbReference>
<dbReference type="CDD" id="cd00085">
    <property type="entry name" value="HNHc"/>
    <property type="match status" value="1"/>
</dbReference>
<dbReference type="InterPro" id="IPR013597">
    <property type="entry name" value="Mat_intron_G2"/>
</dbReference>
<dbReference type="AlphaFoldDB" id="A0A108ENK4"/>
<dbReference type="Pfam" id="PF00078">
    <property type="entry name" value="RVT_1"/>
    <property type="match status" value="1"/>
</dbReference>
<proteinExistence type="inferred from homology"/>
<accession>A0A108ENK4</accession>
<comment type="caution">
    <text evidence="3">The sequence shown here is derived from an EMBL/GenBank/DDBJ whole genome shotgun (WGS) entry which is preliminary data.</text>
</comment>
<dbReference type="PANTHER" id="PTHR34047:SF10">
    <property type="entry name" value="GROUP II INTRON-ASSOCIATED OPEN READING FRAME"/>
    <property type="match status" value="1"/>
</dbReference>
<protein>
    <submittedName>
        <fullName evidence="3">Group II intron reverse transcriptase/maturase</fullName>
    </submittedName>
</protein>
<dbReference type="Pfam" id="PF01844">
    <property type="entry name" value="HNH"/>
    <property type="match status" value="1"/>
</dbReference>
<evidence type="ECO:0000259" key="2">
    <source>
        <dbReference type="PROSITE" id="PS50878"/>
    </source>
</evidence>
<keyword evidence="3" id="KW-0695">RNA-directed DNA polymerase</keyword>
<dbReference type="Proteomes" id="UP000068016">
    <property type="component" value="Unassembled WGS sequence"/>
</dbReference>
<dbReference type="InterPro" id="IPR002711">
    <property type="entry name" value="HNH"/>
</dbReference>
<dbReference type="InterPro" id="IPR025960">
    <property type="entry name" value="RVT_N"/>
</dbReference>
<dbReference type="GO" id="GO:0003964">
    <property type="term" value="F:RNA-directed DNA polymerase activity"/>
    <property type="evidence" value="ECO:0007669"/>
    <property type="project" value="UniProtKB-KW"/>
</dbReference>
<gene>
    <name evidence="3" type="ORF">WT83_16695</name>
</gene>
<organism evidence="3 4">
    <name type="scientific">Burkholderia territorii</name>
    <dbReference type="NCBI Taxonomy" id="1503055"/>
    <lineage>
        <taxon>Bacteria</taxon>
        <taxon>Pseudomonadati</taxon>
        <taxon>Pseudomonadota</taxon>
        <taxon>Betaproteobacteria</taxon>
        <taxon>Burkholderiales</taxon>
        <taxon>Burkholderiaceae</taxon>
        <taxon>Burkholderia</taxon>
        <taxon>Burkholderia cepacia complex</taxon>
    </lineage>
</organism>
<dbReference type="InterPro" id="IPR051083">
    <property type="entry name" value="GrpII_Intron_Splice-Mob/Def"/>
</dbReference>
<dbReference type="InterPro" id="IPR043502">
    <property type="entry name" value="DNA/RNA_pol_sf"/>
</dbReference>
<keyword evidence="3" id="KW-0548">Nucleotidyltransferase</keyword>
<evidence type="ECO:0000313" key="3">
    <source>
        <dbReference type="EMBL" id="KWN14724.1"/>
    </source>
</evidence>
<feature type="domain" description="Reverse transcriptase" evidence="2">
    <location>
        <begin position="95"/>
        <end position="328"/>
    </location>
</feature>
<name>A0A108ENK4_9BURK</name>
<dbReference type="GO" id="GO:0004519">
    <property type="term" value="F:endonuclease activity"/>
    <property type="evidence" value="ECO:0007669"/>
    <property type="project" value="InterPro"/>
</dbReference>
<dbReference type="InterPro" id="IPR030931">
    <property type="entry name" value="Group_II_RT_mat"/>
</dbReference>
<dbReference type="InterPro" id="IPR003615">
    <property type="entry name" value="HNH_nuc"/>
</dbReference>
<evidence type="ECO:0000256" key="1">
    <source>
        <dbReference type="ARBA" id="ARBA00034120"/>
    </source>
</evidence>
<keyword evidence="3" id="KW-0808">Transferase</keyword>
<dbReference type="NCBIfam" id="TIGR04416">
    <property type="entry name" value="group_II_RT_mat"/>
    <property type="match status" value="1"/>
</dbReference>
<dbReference type="Pfam" id="PF13655">
    <property type="entry name" value="RVT_N"/>
    <property type="match status" value="1"/>
</dbReference>
<dbReference type="SMART" id="SM00507">
    <property type="entry name" value="HNHc"/>
    <property type="match status" value="1"/>
</dbReference>
<dbReference type="GO" id="GO:0003676">
    <property type="term" value="F:nucleic acid binding"/>
    <property type="evidence" value="ECO:0007669"/>
    <property type="project" value="InterPro"/>
</dbReference>
<dbReference type="CDD" id="cd01651">
    <property type="entry name" value="RT_G2_intron"/>
    <property type="match status" value="1"/>
</dbReference>
<dbReference type="GO" id="GO:0008270">
    <property type="term" value="F:zinc ion binding"/>
    <property type="evidence" value="ECO:0007669"/>
    <property type="project" value="InterPro"/>
</dbReference>
<dbReference type="EMBL" id="LPLZ01000046">
    <property type="protein sequence ID" value="KWN14724.1"/>
    <property type="molecule type" value="Genomic_DNA"/>
</dbReference>
<comment type="similarity">
    <text evidence="1">Belongs to the bacterial reverse transcriptase family.</text>
</comment>
<dbReference type="RefSeq" id="WP_060347485.1">
    <property type="nucleotide sequence ID" value="NZ_LPLZ01000046.1"/>
</dbReference>
<dbReference type="SUPFAM" id="SSF56672">
    <property type="entry name" value="DNA/RNA polymerases"/>
    <property type="match status" value="1"/>
</dbReference>
<sequence length="554" mass="63208">MTVQQQGTGASSNHAKHWHSIDWARCHREVRRLQTRIVKAEQAGRHGRVKALQWLLTHSFSGKALAVKRVTGNRGRKTPGVDGVIWSTPGAKLKAVLLLKRRGYRPRPLRRVHIPKADGKKMRPLGITCMVDRAWQALYLLALEPIAETRADPNSYGCRTARSTADAIEQCFKVLVRSDSAQWVLEADIRSCFDEISHDWLVANIPSDKAILRRWLKAGYLHNSILHSTEAGAPQGGIVSPTLMNMTLDGLEQALLEKFYKGSKSPLKVHFVRYADDFIITGAIREVLAGEVLPLVEQFLAHRGLSLSPEKTRITHIDEGFDFLGMNVRKYGGKLLIKPAGTGVQRFLRKLREIVKGNATVRQDVLLGKLNPLILGWANYYRHVVSKRIFNRANCAIWQCLWRWARRRHPNKGARWVRQKYFRSVGARHWVFGTETGRTLSTGKPELLTLHDITSTPIRRHRKIKAAANPFDPQWESYFEERSGLAMLDSLKGRMRLIRLWLNQERTCPVCRQMITKSSGWRLFHLERVTDGGTDASRNLVMLHPDCHRITRGR</sequence>
<reference evidence="3 4" key="1">
    <citation type="submission" date="2015-11" db="EMBL/GenBank/DDBJ databases">
        <title>Expanding the genomic diversity of Burkholderia species for the development of highly accurate diagnostics.</title>
        <authorList>
            <person name="Sahl J."/>
            <person name="Keim P."/>
            <person name="Wagner D."/>
        </authorList>
    </citation>
    <scope>NUCLEOTIDE SEQUENCE [LARGE SCALE GENOMIC DNA]</scope>
    <source>
        <strain evidence="3 4">MSMB793WGS</strain>
    </source>
</reference>
<dbReference type="PANTHER" id="PTHR34047">
    <property type="entry name" value="NUCLEAR INTRON MATURASE 1, MITOCHONDRIAL-RELATED"/>
    <property type="match status" value="1"/>
</dbReference>
<evidence type="ECO:0000313" key="4">
    <source>
        <dbReference type="Proteomes" id="UP000068016"/>
    </source>
</evidence>